<keyword evidence="4" id="KW-0274">FAD</keyword>
<dbReference type="Pfam" id="PF02771">
    <property type="entry name" value="Acyl-CoA_dh_N"/>
    <property type="match status" value="2"/>
</dbReference>
<evidence type="ECO:0000313" key="9">
    <source>
        <dbReference type="EMBL" id="MEE2057172.1"/>
    </source>
</evidence>
<dbReference type="Proteomes" id="UP001336020">
    <property type="component" value="Unassembled WGS sequence"/>
</dbReference>
<feature type="domain" description="Acyl-CoA dehydrogenase/oxidase C-terminal" evidence="6">
    <location>
        <begin position="631"/>
        <end position="759"/>
    </location>
</feature>
<name>A0ABU7L747_9NOCA</name>
<evidence type="ECO:0000256" key="1">
    <source>
        <dbReference type="ARBA" id="ARBA00001974"/>
    </source>
</evidence>
<evidence type="ECO:0000256" key="3">
    <source>
        <dbReference type="ARBA" id="ARBA00022630"/>
    </source>
</evidence>
<protein>
    <submittedName>
        <fullName evidence="9">Acyl-CoA dehydrogenase family protein</fullName>
    </submittedName>
</protein>
<keyword evidence="10" id="KW-1185">Reference proteome</keyword>
<dbReference type="InterPro" id="IPR009075">
    <property type="entry name" value="AcylCo_DH/oxidase_C"/>
</dbReference>
<dbReference type="InterPro" id="IPR009100">
    <property type="entry name" value="AcylCoA_DH/oxidase_NM_dom_sf"/>
</dbReference>
<evidence type="ECO:0000313" key="10">
    <source>
        <dbReference type="Proteomes" id="UP001336020"/>
    </source>
</evidence>
<feature type="domain" description="Acyl-CoA dehydrogenase/oxidase C-terminal" evidence="6">
    <location>
        <begin position="236"/>
        <end position="388"/>
    </location>
</feature>
<dbReference type="RefSeq" id="WP_330132423.1">
    <property type="nucleotide sequence ID" value="NZ_JAUTXY010000002.1"/>
</dbReference>
<organism evidence="9 10">
    <name type="scientific">Rhodococcus artemisiae</name>
    <dbReference type="NCBI Taxonomy" id="714159"/>
    <lineage>
        <taxon>Bacteria</taxon>
        <taxon>Bacillati</taxon>
        <taxon>Actinomycetota</taxon>
        <taxon>Actinomycetes</taxon>
        <taxon>Mycobacteriales</taxon>
        <taxon>Nocardiaceae</taxon>
        <taxon>Rhodococcus</taxon>
    </lineage>
</organism>
<dbReference type="SUPFAM" id="SSF56645">
    <property type="entry name" value="Acyl-CoA dehydrogenase NM domain-like"/>
    <property type="match status" value="2"/>
</dbReference>
<dbReference type="PANTHER" id="PTHR43292">
    <property type="entry name" value="ACYL-COA DEHYDROGENASE"/>
    <property type="match status" value="1"/>
</dbReference>
<feature type="domain" description="Acyl-CoA oxidase/dehydrogenase middle" evidence="7">
    <location>
        <begin position="130"/>
        <end position="224"/>
    </location>
</feature>
<reference evidence="9 10" key="1">
    <citation type="submission" date="2023-07" db="EMBL/GenBank/DDBJ databases">
        <authorList>
            <person name="Girao M."/>
            <person name="Carvalho M.F."/>
        </authorList>
    </citation>
    <scope>NUCLEOTIDE SEQUENCE [LARGE SCALE GENOMIC DNA]</scope>
    <source>
        <strain evidence="9 10">YIM65754</strain>
    </source>
</reference>
<feature type="domain" description="Acyl-CoA dehydrogenase/oxidase N-terminal" evidence="8">
    <location>
        <begin position="415"/>
        <end position="511"/>
    </location>
</feature>
<proteinExistence type="inferred from homology"/>
<comment type="cofactor">
    <cofactor evidence="1">
        <name>FAD</name>
        <dbReference type="ChEBI" id="CHEBI:57692"/>
    </cofactor>
</comment>
<dbReference type="Gene3D" id="1.10.540.10">
    <property type="entry name" value="Acyl-CoA dehydrogenase/oxidase, N-terminal domain"/>
    <property type="match status" value="2"/>
</dbReference>
<evidence type="ECO:0000256" key="2">
    <source>
        <dbReference type="ARBA" id="ARBA00009347"/>
    </source>
</evidence>
<feature type="domain" description="Acyl-CoA dehydrogenase/oxidase N-terminal" evidence="8">
    <location>
        <begin position="23"/>
        <end position="124"/>
    </location>
</feature>
<keyword evidence="3" id="KW-0285">Flavoprotein</keyword>
<dbReference type="PANTHER" id="PTHR43292:SF3">
    <property type="entry name" value="ACYL-COA DEHYDROGENASE FADE29"/>
    <property type="match status" value="1"/>
</dbReference>
<dbReference type="Pfam" id="PF02770">
    <property type="entry name" value="Acyl-CoA_dh_M"/>
    <property type="match status" value="1"/>
</dbReference>
<keyword evidence="5" id="KW-0560">Oxidoreductase</keyword>
<accession>A0ABU7L747</accession>
<evidence type="ECO:0000256" key="5">
    <source>
        <dbReference type="ARBA" id="ARBA00023002"/>
    </source>
</evidence>
<evidence type="ECO:0000259" key="6">
    <source>
        <dbReference type="Pfam" id="PF00441"/>
    </source>
</evidence>
<dbReference type="InterPro" id="IPR013786">
    <property type="entry name" value="AcylCoA_DH/ox_N"/>
</dbReference>
<dbReference type="Gene3D" id="1.20.140.10">
    <property type="entry name" value="Butyryl-CoA Dehydrogenase, subunit A, domain 3"/>
    <property type="match status" value="2"/>
</dbReference>
<dbReference type="InterPro" id="IPR052161">
    <property type="entry name" value="Mycobact_Acyl-CoA_DH"/>
</dbReference>
<evidence type="ECO:0000259" key="8">
    <source>
        <dbReference type="Pfam" id="PF02771"/>
    </source>
</evidence>
<dbReference type="InterPro" id="IPR046373">
    <property type="entry name" value="Acyl-CoA_Oxase/DH_mid-dom_sf"/>
</dbReference>
<dbReference type="Gene3D" id="2.40.110.10">
    <property type="entry name" value="Butyryl-CoA Dehydrogenase, subunit A, domain 2"/>
    <property type="match status" value="1"/>
</dbReference>
<dbReference type="InterPro" id="IPR006091">
    <property type="entry name" value="Acyl-CoA_Oxase/DH_mid-dom"/>
</dbReference>
<comment type="similarity">
    <text evidence="2">Belongs to the acyl-CoA dehydrogenase family.</text>
</comment>
<sequence length="769" mass="81548">MGGGAVEQNTTAVLEATTGDWRDSLAALLDDYRKRPRPATSRERFEAAKAWQSELVDAGLAAPGWPREVGGMELSLEDQLDYYRMTTLAGAPKHPCGLSFIVAPTIIVHGTQEQKGRFLEPLLRADEFWCQGFSEPGAGSDLASLSTRAVRDGDVYRVTGQKIWTTMADKADWIFALVRTGAPGRGTSGITYLLIPMNSPGIEVRPLRDAAGGHHFAEVFFDDVEVPVANRLGDEGGGWSIMRTSLGHERATAFLADEFRYRGTVDKVFRLAAEQGYANDPLIRQELAKVETNVRAIAANSARALDAVLRNEDPGGVASVNRLVKSEFEQHLHRLALRLTGSGALLNTRSEGVVEKGRWTYGYVMSRAATIGAGTAEIQRNTIAENVLGLPSHRGEGRRNPVVAPGRPLTAPEADEAALREVLGDLVSSYVDTEKLRARESTPGDYDIGLWDELVKFGLPGLTAPESLGGGGQPLRLLCAAVEEAAYHLSPVPLVPTAIALEVLVAAGADEPARTVASGATAAFVVPIDDRGWVLDSGLPVLDGGRLTGRVERMAGAPVADVLVLLATDAATGDRVLVSVQPEDVTVTVQNSVDLTATVGIVTADGAPATVLGSGQNVDDALVRARRVAQLLVAADSVGVANRALAMAVDWAGQREQFGQPIGSYQAISHRCAYLLVGAEGARGQVLSAADCDEAGPDAVTSSNLATAAALSTAVSAAEDCIQIHGGIGFTWEHPAHLLLRRAAANEAWIGRPEVLRDRAVSEVFDRLS</sequence>
<comment type="caution">
    <text evidence="9">The sequence shown here is derived from an EMBL/GenBank/DDBJ whole genome shotgun (WGS) entry which is preliminary data.</text>
</comment>
<dbReference type="SUPFAM" id="SSF47203">
    <property type="entry name" value="Acyl-CoA dehydrogenase C-terminal domain-like"/>
    <property type="match status" value="2"/>
</dbReference>
<dbReference type="Pfam" id="PF00441">
    <property type="entry name" value="Acyl-CoA_dh_1"/>
    <property type="match status" value="2"/>
</dbReference>
<dbReference type="InterPro" id="IPR037069">
    <property type="entry name" value="AcylCoA_DH/ox_N_sf"/>
</dbReference>
<dbReference type="InterPro" id="IPR036250">
    <property type="entry name" value="AcylCo_DH-like_C"/>
</dbReference>
<gene>
    <name evidence="9" type="ORF">Q7514_06480</name>
</gene>
<evidence type="ECO:0000256" key="4">
    <source>
        <dbReference type="ARBA" id="ARBA00022827"/>
    </source>
</evidence>
<dbReference type="EMBL" id="JAUTXY010000002">
    <property type="protein sequence ID" value="MEE2057172.1"/>
    <property type="molecule type" value="Genomic_DNA"/>
</dbReference>
<evidence type="ECO:0000259" key="7">
    <source>
        <dbReference type="Pfam" id="PF02770"/>
    </source>
</evidence>